<gene>
    <name evidence="2" type="ORF">PROVRUST_04990</name>
</gene>
<keyword evidence="3" id="KW-1185">Reference proteome</keyword>
<sequence>MQKTDISKASIFLKSLYDIRYIGFYRAQRLRNVMENKQSVENCLCDGKSVRRMFNPKQLRIYILHLLVDRANYGYELIKKISESTAGLYCPSPGVIYPTLTLLEELGFISIGEETAKGRKCYEITPEGRCFLLLKVEILNEVKAKLKYAQELRAGNQFANEIESAVDKFKSLLRHKIVLQQLSKGEAAKVVEIINQAVNRIEQVNASLLVGEGK</sequence>
<feature type="domain" description="Transcription regulator PadR N-terminal" evidence="1">
    <location>
        <begin position="63"/>
        <end position="130"/>
    </location>
</feature>
<evidence type="ECO:0000259" key="1">
    <source>
        <dbReference type="Pfam" id="PF03551"/>
    </source>
</evidence>
<comment type="caution">
    <text evidence="2">The sequence shown here is derived from an EMBL/GenBank/DDBJ whole genome shotgun (WGS) entry which is preliminary data.</text>
</comment>
<protein>
    <submittedName>
        <fullName evidence="2">Transcriptional regulator, PadR family</fullName>
    </submittedName>
</protein>
<dbReference type="InterPro" id="IPR005149">
    <property type="entry name" value="Tscrpt_reg_PadR_N"/>
</dbReference>
<dbReference type="SUPFAM" id="SSF46785">
    <property type="entry name" value="Winged helix' DNA-binding domain"/>
    <property type="match status" value="1"/>
</dbReference>
<dbReference type="Pfam" id="PF03551">
    <property type="entry name" value="PadR"/>
    <property type="match status" value="1"/>
</dbReference>
<evidence type="ECO:0000313" key="2">
    <source>
        <dbReference type="EMBL" id="EFB73718.1"/>
    </source>
</evidence>
<dbReference type="STRING" id="500637.PROVRUST_04990"/>
<dbReference type="AlphaFoldDB" id="D1NZ20"/>
<dbReference type="PANTHER" id="PTHR43252:SF7">
    <property type="entry name" value="TRANSCRIPTIONAL REGULATOR YQJI"/>
    <property type="match status" value="1"/>
</dbReference>
<dbReference type="eggNOG" id="COG1695">
    <property type="taxonomic scope" value="Bacteria"/>
</dbReference>
<dbReference type="PANTHER" id="PTHR43252">
    <property type="entry name" value="TRANSCRIPTIONAL REGULATOR YQJI"/>
    <property type="match status" value="1"/>
</dbReference>
<dbReference type="InterPro" id="IPR036390">
    <property type="entry name" value="WH_DNA-bd_sf"/>
</dbReference>
<dbReference type="HOGENOM" id="CLU_063440_1_0_6"/>
<dbReference type="EMBL" id="ABXV02000011">
    <property type="protein sequence ID" value="EFB73718.1"/>
    <property type="molecule type" value="Genomic_DNA"/>
</dbReference>
<evidence type="ECO:0000313" key="3">
    <source>
        <dbReference type="Proteomes" id="UP000005512"/>
    </source>
</evidence>
<accession>D1NZ20</accession>
<organism evidence="2 3">
    <name type="scientific">Providencia rustigianii DSM 4541</name>
    <dbReference type="NCBI Taxonomy" id="500637"/>
    <lineage>
        <taxon>Bacteria</taxon>
        <taxon>Pseudomonadati</taxon>
        <taxon>Pseudomonadota</taxon>
        <taxon>Gammaproteobacteria</taxon>
        <taxon>Enterobacterales</taxon>
        <taxon>Morganellaceae</taxon>
        <taxon>Providencia</taxon>
    </lineage>
</organism>
<dbReference type="InterPro" id="IPR036388">
    <property type="entry name" value="WH-like_DNA-bd_sf"/>
</dbReference>
<reference evidence="2" key="1">
    <citation type="submission" date="2009-12" db="EMBL/GenBank/DDBJ databases">
        <authorList>
            <person name="Weinstock G."/>
            <person name="Sodergren E."/>
            <person name="Clifton S."/>
            <person name="Fulton L."/>
            <person name="Fulton B."/>
            <person name="Courtney L."/>
            <person name="Fronick C."/>
            <person name="Harrison M."/>
            <person name="Strong C."/>
            <person name="Farmer C."/>
            <person name="Delahaunty K."/>
            <person name="Markovic C."/>
            <person name="Hall O."/>
            <person name="Minx P."/>
            <person name="Tomlinson C."/>
            <person name="Mitreva M."/>
            <person name="Nelson J."/>
            <person name="Hou S."/>
            <person name="Wollam A."/>
            <person name="Pepin K.H."/>
            <person name="Johnson M."/>
            <person name="Bhonagiri V."/>
            <person name="Nash W.E."/>
            <person name="Warren W."/>
            <person name="Chinwalla A."/>
            <person name="Mardis E.R."/>
            <person name="Wilson R.K."/>
        </authorList>
    </citation>
    <scope>NUCLEOTIDE SEQUENCE [LARGE SCALE GENOMIC DNA]</scope>
    <source>
        <strain evidence="2">DSM 4541</strain>
    </source>
</reference>
<proteinExistence type="predicted"/>
<name>D1NZ20_9GAMM</name>
<dbReference type="Proteomes" id="UP000005512">
    <property type="component" value="Unassembled WGS sequence"/>
</dbReference>
<dbReference type="Gene3D" id="1.10.10.10">
    <property type="entry name" value="Winged helix-like DNA-binding domain superfamily/Winged helix DNA-binding domain"/>
    <property type="match status" value="1"/>
</dbReference>